<evidence type="ECO:0000313" key="2">
    <source>
        <dbReference type="Proteomes" id="UP001162480"/>
    </source>
</evidence>
<keyword evidence="2" id="KW-1185">Reference proteome</keyword>
<evidence type="ECO:0000313" key="1">
    <source>
        <dbReference type="EMBL" id="CAI9715953.1"/>
    </source>
</evidence>
<protein>
    <submittedName>
        <fullName evidence="1">Uncharacterized protein</fullName>
    </submittedName>
</protein>
<gene>
    <name evidence="1" type="ORF">OCTVUL_1B023540</name>
</gene>
<dbReference type="EMBL" id="OX597814">
    <property type="protein sequence ID" value="CAI9715953.1"/>
    <property type="molecule type" value="Genomic_DNA"/>
</dbReference>
<sequence length="123" mass="13888">MICFQNTVPDVSALLRTSKDAENRKKQVHCLWLSNVNQSYYSNNLSSVTAQISYFGHSTQAPSLMDIVQCLQLVNLMGSVCKSDLDNTLQFVNSGNTFNTSRIARKVTDYSRVEDRKRMLISS</sequence>
<proteinExistence type="predicted"/>
<dbReference type="AlphaFoldDB" id="A0AA36AGY8"/>
<reference evidence="1" key="1">
    <citation type="submission" date="2023-08" db="EMBL/GenBank/DDBJ databases">
        <authorList>
            <person name="Alioto T."/>
            <person name="Alioto T."/>
            <person name="Gomez Garrido J."/>
        </authorList>
    </citation>
    <scope>NUCLEOTIDE SEQUENCE</scope>
</reference>
<name>A0AA36AGY8_OCTVU</name>
<dbReference type="Proteomes" id="UP001162480">
    <property type="component" value="Chromosome 1"/>
</dbReference>
<organism evidence="1 2">
    <name type="scientific">Octopus vulgaris</name>
    <name type="common">Common octopus</name>
    <dbReference type="NCBI Taxonomy" id="6645"/>
    <lineage>
        <taxon>Eukaryota</taxon>
        <taxon>Metazoa</taxon>
        <taxon>Spiralia</taxon>
        <taxon>Lophotrochozoa</taxon>
        <taxon>Mollusca</taxon>
        <taxon>Cephalopoda</taxon>
        <taxon>Coleoidea</taxon>
        <taxon>Octopodiformes</taxon>
        <taxon>Octopoda</taxon>
        <taxon>Incirrata</taxon>
        <taxon>Octopodidae</taxon>
        <taxon>Octopus</taxon>
    </lineage>
</organism>
<accession>A0AA36AGY8</accession>